<evidence type="ECO:0000256" key="2">
    <source>
        <dbReference type="ARBA" id="ARBA00005551"/>
    </source>
</evidence>
<dbReference type="PANTHER" id="PTHR42751">
    <property type="entry name" value="SODIUM/HYDROGEN EXCHANGER FAMILY/TRKA DOMAIN PROTEIN"/>
    <property type="match status" value="1"/>
</dbReference>
<evidence type="ECO:0000256" key="3">
    <source>
        <dbReference type="ARBA" id="ARBA00022448"/>
    </source>
</evidence>
<comment type="similarity">
    <text evidence="2">Belongs to the monovalent cation:proton antiporter 2 (CPA2) transporter (TC 2.A.37) family.</text>
</comment>
<proteinExistence type="inferred from homology"/>
<accession>D5H8T9</accession>
<dbReference type="GO" id="GO:1902600">
    <property type="term" value="P:proton transmembrane transport"/>
    <property type="evidence" value="ECO:0007669"/>
    <property type="project" value="InterPro"/>
</dbReference>
<evidence type="ECO:0000256" key="6">
    <source>
        <dbReference type="ARBA" id="ARBA00023136"/>
    </source>
</evidence>
<keyword evidence="3" id="KW-0813">Transport</keyword>
<dbReference type="Gene3D" id="1.20.1530.20">
    <property type="match status" value="1"/>
</dbReference>
<feature type="transmembrane region" description="Helical" evidence="7">
    <location>
        <begin position="168"/>
        <end position="187"/>
    </location>
</feature>
<dbReference type="HOGENOM" id="CLU_005126_7_1_10"/>
<reference evidence="9 10" key="1">
    <citation type="journal article" date="2010" name="ISME J.">
        <title>Fine-scale evolution: genomic, phenotypic and ecological differentiation in two coexisting Salinibacter ruber strains.</title>
        <authorList>
            <person name="Pena A."/>
            <person name="Teeling H."/>
            <person name="Huerta-Cepas J."/>
            <person name="Santos F."/>
            <person name="Yarza P."/>
            <person name="Brito-Echeverria J."/>
            <person name="Lucio M."/>
            <person name="Schmitt-Kopplin P."/>
            <person name="Meseguer I."/>
            <person name="Schenowitz C."/>
            <person name="Dossat C."/>
            <person name="Barbe V."/>
            <person name="Dopazo J."/>
            <person name="Rossello-Mora R."/>
            <person name="Schuler M."/>
            <person name="Glockner F.O."/>
            <person name="Amann R."/>
            <person name="Gabaldon T."/>
            <person name="Anton J."/>
        </authorList>
    </citation>
    <scope>NUCLEOTIDE SEQUENCE [LARGE SCALE GENOMIC DNA]</scope>
    <source>
        <strain evidence="9 10">M8</strain>
    </source>
</reference>
<reference evidence="10" key="2">
    <citation type="submission" date="2010-04" db="EMBL/GenBank/DDBJ databases">
        <title>Genome sequence of Salinibacter ruber M8.</title>
        <authorList>
            <consortium name="Genoscope"/>
        </authorList>
    </citation>
    <scope>NUCLEOTIDE SEQUENCE [LARGE SCALE GENOMIC DNA]</scope>
    <source>
        <strain evidence="10">M8</strain>
    </source>
</reference>
<dbReference type="KEGG" id="srm:SRM_01523"/>
<gene>
    <name evidence="9" type="ordered locus">SRM_01523</name>
</gene>
<feature type="transmembrane region" description="Helical" evidence="7">
    <location>
        <begin position="199"/>
        <end position="220"/>
    </location>
</feature>
<name>D5H8T9_SALRM</name>
<evidence type="ECO:0000256" key="7">
    <source>
        <dbReference type="SAM" id="Phobius"/>
    </source>
</evidence>
<organism evidence="9 10">
    <name type="scientific">Salinibacter ruber (strain M8)</name>
    <dbReference type="NCBI Taxonomy" id="761659"/>
    <lineage>
        <taxon>Bacteria</taxon>
        <taxon>Pseudomonadati</taxon>
        <taxon>Rhodothermota</taxon>
        <taxon>Rhodothermia</taxon>
        <taxon>Rhodothermales</taxon>
        <taxon>Salinibacteraceae</taxon>
        <taxon>Salinibacter</taxon>
    </lineage>
</organism>
<evidence type="ECO:0000259" key="8">
    <source>
        <dbReference type="Pfam" id="PF00999"/>
    </source>
</evidence>
<feature type="transmembrane region" description="Helical" evidence="7">
    <location>
        <begin position="103"/>
        <end position="122"/>
    </location>
</feature>
<dbReference type="InterPro" id="IPR038770">
    <property type="entry name" value="Na+/solute_symporter_sf"/>
</dbReference>
<feature type="transmembrane region" description="Helical" evidence="7">
    <location>
        <begin position="40"/>
        <end position="61"/>
    </location>
</feature>
<dbReference type="GO" id="GO:0016020">
    <property type="term" value="C:membrane"/>
    <property type="evidence" value="ECO:0007669"/>
    <property type="project" value="UniProtKB-SubCell"/>
</dbReference>
<dbReference type="EMBL" id="FP565814">
    <property type="protein sequence ID" value="CBH24444.1"/>
    <property type="molecule type" value="Genomic_DNA"/>
</dbReference>
<protein>
    <submittedName>
        <fullName evidence="9">Potassium-efflux system protein</fullName>
    </submittedName>
</protein>
<dbReference type="AlphaFoldDB" id="D5H8T9"/>
<evidence type="ECO:0000256" key="4">
    <source>
        <dbReference type="ARBA" id="ARBA00022692"/>
    </source>
</evidence>
<feature type="domain" description="Cation/H+ exchanger transmembrane" evidence="8">
    <location>
        <begin position="25"/>
        <end position="395"/>
    </location>
</feature>
<feature type="transmembrane region" description="Helical" evidence="7">
    <location>
        <begin position="377"/>
        <end position="400"/>
    </location>
</feature>
<evidence type="ECO:0000313" key="9">
    <source>
        <dbReference type="EMBL" id="CBH24444.1"/>
    </source>
</evidence>
<keyword evidence="5 7" id="KW-1133">Transmembrane helix</keyword>
<feature type="transmembrane region" description="Helical" evidence="7">
    <location>
        <begin position="67"/>
        <end position="83"/>
    </location>
</feature>
<dbReference type="Pfam" id="PF00999">
    <property type="entry name" value="Na_H_Exchanger"/>
    <property type="match status" value="1"/>
</dbReference>
<feature type="transmembrane region" description="Helical" evidence="7">
    <location>
        <begin position="241"/>
        <end position="274"/>
    </location>
</feature>
<keyword evidence="6 7" id="KW-0472">Membrane</keyword>
<dbReference type="GO" id="GO:0015297">
    <property type="term" value="F:antiporter activity"/>
    <property type="evidence" value="ECO:0007669"/>
    <property type="project" value="InterPro"/>
</dbReference>
<evidence type="ECO:0000256" key="5">
    <source>
        <dbReference type="ARBA" id="ARBA00022989"/>
    </source>
</evidence>
<feature type="transmembrane region" description="Helical" evidence="7">
    <location>
        <begin position="128"/>
        <end position="148"/>
    </location>
</feature>
<dbReference type="Proteomes" id="UP000000933">
    <property type="component" value="Chromosome"/>
</dbReference>
<dbReference type="PANTHER" id="PTHR42751:SF6">
    <property type="entry name" value="CONSERVED INTEGRAL MEMBRANE TRANSPORT PROTEIN-RELATED"/>
    <property type="match status" value="1"/>
</dbReference>
<comment type="subcellular location">
    <subcellularLocation>
        <location evidence="1">Membrane</location>
        <topology evidence="1">Multi-pass membrane protein</topology>
    </subcellularLocation>
</comment>
<keyword evidence="4 7" id="KW-0812">Transmembrane</keyword>
<evidence type="ECO:0000256" key="1">
    <source>
        <dbReference type="ARBA" id="ARBA00004141"/>
    </source>
</evidence>
<feature type="transmembrane region" description="Helical" evidence="7">
    <location>
        <begin position="294"/>
        <end position="327"/>
    </location>
</feature>
<dbReference type="InterPro" id="IPR006153">
    <property type="entry name" value="Cation/H_exchanger_TM"/>
</dbReference>
<evidence type="ECO:0000313" key="10">
    <source>
        <dbReference type="Proteomes" id="UP000000933"/>
    </source>
</evidence>
<sequence>MMTAFEMEDLAARGALLVGILIVLSRLTKAALERLNLPDLLGYLFIGMALRLVEGTGLLRFVDGPQVLSFLAQLGIVALLFRIGLECTPKNLLRRLSGATRIWIANITLSLGAVLGVALFLLDWALLPSLFAAVALTATGIGVSVRIWRHTDRLGSAKGALMLDVAELDDLSGVVLLALLTALVPQLQAGLSADLVGPMALTLGLVLGKMALLALGSLLFAQYLEHPLTHWLHDIQPRPDLMISVLGIGLVGAGLAALLGFSAAIGAFFAGLIFSRDPLSVKIDASFDSLSDLFIPFFFLHVGFALDLSLLFGNLGAVLLLFAAAVVGKGLGSFMPVMNRLRPSSALTFAVALVPRSEITLLVMQRGLDLGVVSPDAFAVVVAVVILTMGTVPLALRLLLPPVTTT</sequence>
<feature type="transmembrane region" description="Helical" evidence="7">
    <location>
        <begin position="12"/>
        <end position="28"/>
    </location>
</feature>